<evidence type="ECO:0000313" key="7">
    <source>
        <dbReference type="EMBL" id="KIM68635.1"/>
    </source>
</evidence>
<dbReference type="EMBL" id="KN822008">
    <property type="protein sequence ID" value="KIM68635.1"/>
    <property type="molecule type" value="Genomic_DNA"/>
</dbReference>
<dbReference type="HOGENOM" id="CLU_154717_0_0_1"/>
<evidence type="ECO:0000256" key="4">
    <source>
        <dbReference type="ARBA" id="ARBA00023136"/>
    </source>
</evidence>
<sequence>SRAALMKLLFFAISLALLPITSYFVSWKYIWTGNSIYAAVTAVCVANAVLAAYIVVSVLEDKQSLKQVEEKRLSESKKER</sequence>
<reference evidence="7 8" key="1">
    <citation type="submission" date="2014-04" db="EMBL/GenBank/DDBJ databases">
        <authorList>
            <consortium name="DOE Joint Genome Institute"/>
            <person name="Kuo A."/>
            <person name="Kohler A."/>
            <person name="Nagy L.G."/>
            <person name="Floudas D."/>
            <person name="Copeland A."/>
            <person name="Barry K.W."/>
            <person name="Cichocki N."/>
            <person name="Veneault-Fourrey C."/>
            <person name="LaButti K."/>
            <person name="Lindquist E.A."/>
            <person name="Lipzen A."/>
            <person name="Lundell T."/>
            <person name="Morin E."/>
            <person name="Murat C."/>
            <person name="Sun H."/>
            <person name="Tunlid A."/>
            <person name="Henrissat B."/>
            <person name="Grigoriev I.V."/>
            <person name="Hibbett D.S."/>
            <person name="Martin F."/>
            <person name="Nordberg H.P."/>
            <person name="Cantor M.N."/>
            <person name="Hua S.X."/>
        </authorList>
    </citation>
    <scope>NUCLEOTIDE SEQUENCE [LARGE SCALE GENOMIC DNA]</scope>
    <source>
        <strain evidence="7 8">Foug A</strain>
    </source>
</reference>
<dbReference type="GO" id="GO:0070072">
    <property type="term" value="P:vacuolar proton-transporting V-type ATPase complex assembly"/>
    <property type="evidence" value="ECO:0007669"/>
    <property type="project" value="InterPro"/>
</dbReference>
<dbReference type="FunCoup" id="A0A0C3E793">
    <property type="interactions" value="94"/>
</dbReference>
<evidence type="ECO:0000313" key="8">
    <source>
        <dbReference type="Proteomes" id="UP000053989"/>
    </source>
</evidence>
<evidence type="ECO:0000256" key="6">
    <source>
        <dbReference type="SAM" id="Phobius"/>
    </source>
</evidence>
<protein>
    <recommendedName>
        <fullName evidence="9">Vacuolar ATPase assembly integral membrane protein VMA21</fullName>
    </recommendedName>
</protein>
<feature type="non-terminal residue" evidence="7">
    <location>
        <position position="1"/>
    </location>
</feature>
<proteinExistence type="predicted"/>
<evidence type="ECO:0000256" key="2">
    <source>
        <dbReference type="ARBA" id="ARBA00022824"/>
    </source>
</evidence>
<dbReference type="Proteomes" id="UP000053989">
    <property type="component" value="Unassembled WGS sequence"/>
</dbReference>
<dbReference type="STRING" id="1036808.A0A0C3E793"/>
<keyword evidence="2" id="KW-0256">Endoplasmic reticulum</keyword>
<name>A0A0C3E793_9AGAM</name>
<feature type="transmembrane region" description="Helical" evidence="6">
    <location>
        <begin position="36"/>
        <end position="56"/>
    </location>
</feature>
<dbReference type="OrthoDB" id="160405at2759"/>
<dbReference type="InParanoid" id="A0A0C3E793"/>
<keyword evidence="4 6" id="KW-0472">Membrane</keyword>
<evidence type="ECO:0000256" key="3">
    <source>
        <dbReference type="ARBA" id="ARBA00022989"/>
    </source>
</evidence>
<keyword evidence="8" id="KW-1185">Reference proteome</keyword>
<reference evidence="8" key="2">
    <citation type="submission" date="2015-01" db="EMBL/GenBank/DDBJ databases">
        <title>Evolutionary Origins and Diversification of the Mycorrhizal Mutualists.</title>
        <authorList>
            <consortium name="DOE Joint Genome Institute"/>
            <consortium name="Mycorrhizal Genomics Consortium"/>
            <person name="Kohler A."/>
            <person name="Kuo A."/>
            <person name="Nagy L.G."/>
            <person name="Floudas D."/>
            <person name="Copeland A."/>
            <person name="Barry K.W."/>
            <person name="Cichocki N."/>
            <person name="Veneault-Fourrey C."/>
            <person name="LaButti K."/>
            <person name="Lindquist E.A."/>
            <person name="Lipzen A."/>
            <person name="Lundell T."/>
            <person name="Morin E."/>
            <person name="Murat C."/>
            <person name="Riley R."/>
            <person name="Ohm R."/>
            <person name="Sun H."/>
            <person name="Tunlid A."/>
            <person name="Henrissat B."/>
            <person name="Grigoriev I.V."/>
            <person name="Hibbett D.S."/>
            <person name="Martin F."/>
        </authorList>
    </citation>
    <scope>NUCLEOTIDE SEQUENCE [LARGE SCALE GENOMIC DNA]</scope>
    <source>
        <strain evidence="8">Foug A</strain>
    </source>
</reference>
<dbReference type="Pfam" id="PF09446">
    <property type="entry name" value="VMA21"/>
    <property type="match status" value="1"/>
</dbReference>
<organism evidence="7 8">
    <name type="scientific">Scleroderma citrinum Foug A</name>
    <dbReference type="NCBI Taxonomy" id="1036808"/>
    <lineage>
        <taxon>Eukaryota</taxon>
        <taxon>Fungi</taxon>
        <taxon>Dikarya</taxon>
        <taxon>Basidiomycota</taxon>
        <taxon>Agaricomycotina</taxon>
        <taxon>Agaricomycetes</taxon>
        <taxon>Agaricomycetidae</taxon>
        <taxon>Boletales</taxon>
        <taxon>Sclerodermatineae</taxon>
        <taxon>Sclerodermataceae</taxon>
        <taxon>Scleroderma</taxon>
    </lineage>
</organism>
<gene>
    <name evidence="7" type="ORF">SCLCIDRAFT_104727</name>
</gene>
<keyword evidence="1 6" id="KW-0812">Transmembrane</keyword>
<evidence type="ECO:0008006" key="9">
    <source>
        <dbReference type="Google" id="ProtNLM"/>
    </source>
</evidence>
<evidence type="ECO:0000256" key="5">
    <source>
        <dbReference type="ARBA" id="ARBA00023329"/>
    </source>
</evidence>
<accession>A0A0C3E793</accession>
<dbReference type="InterPro" id="IPR019013">
    <property type="entry name" value="Vma21"/>
</dbReference>
<dbReference type="AlphaFoldDB" id="A0A0C3E793"/>
<dbReference type="GO" id="GO:0031410">
    <property type="term" value="C:cytoplasmic vesicle"/>
    <property type="evidence" value="ECO:0007669"/>
    <property type="project" value="UniProtKB-KW"/>
</dbReference>
<keyword evidence="3 6" id="KW-1133">Transmembrane helix</keyword>
<keyword evidence="5" id="KW-0968">Cytoplasmic vesicle</keyword>
<evidence type="ECO:0000256" key="1">
    <source>
        <dbReference type="ARBA" id="ARBA00022692"/>
    </source>
</evidence>